<dbReference type="STRING" id="440168.SAMN04487974_11545"/>
<evidence type="ECO:0000256" key="1">
    <source>
        <dbReference type="SAM" id="MobiDB-lite"/>
    </source>
</evidence>
<feature type="compositionally biased region" description="Basic residues" evidence="1">
    <location>
        <begin position="14"/>
        <end position="26"/>
    </location>
</feature>
<dbReference type="OrthoDB" id="7375815at2"/>
<reference evidence="2 3" key="1">
    <citation type="submission" date="2016-10" db="EMBL/GenBank/DDBJ databases">
        <authorList>
            <person name="de Groot N.N."/>
        </authorList>
    </citation>
    <scope>NUCLEOTIDE SEQUENCE [LARGE SCALE GENOMIC DNA]</scope>
    <source>
        <strain evidence="2 3">CGMCC 1.10267</strain>
    </source>
</reference>
<dbReference type="Proteomes" id="UP000199495">
    <property type="component" value="Unassembled WGS sequence"/>
</dbReference>
<name>A0A1G7YRI1_9HYPH</name>
<feature type="region of interest" description="Disordered" evidence="1">
    <location>
        <begin position="1"/>
        <end position="28"/>
    </location>
</feature>
<evidence type="ECO:0008006" key="4">
    <source>
        <dbReference type="Google" id="ProtNLM"/>
    </source>
</evidence>
<accession>A0A1G7YRI1</accession>
<keyword evidence="3" id="KW-1185">Reference proteome</keyword>
<dbReference type="AlphaFoldDB" id="A0A1G7YRI1"/>
<dbReference type="EMBL" id="FNCS01000015">
    <property type="protein sequence ID" value="SDG99163.1"/>
    <property type="molecule type" value="Genomic_DNA"/>
</dbReference>
<organism evidence="2 3">
    <name type="scientific">Pelagibacterium luteolum</name>
    <dbReference type="NCBI Taxonomy" id="440168"/>
    <lineage>
        <taxon>Bacteria</taxon>
        <taxon>Pseudomonadati</taxon>
        <taxon>Pseudomonadota</taxon>
        <taxon>Alphaproteobacteria</taxon>
        <taxon>Hyphomicrobiales</taxon>
        <taxon>Devosiaceae</taxon>
        <taxon>Pelagibacterium</taxon>
    </lineage>
</organism>
<protein>
    <recommendedName>
        <fullName evidence="4">DUF4417 domain-containing protein</fullName>
    </recommendedName>
</protein>
<dbReference type="RefSeq" id="WP_090598146.1">
    <property type="nucleotide sequence ID" value="NZ_FNCS01000015.1"/>
</dbReference>
<evidence type="ECO:0000313" key="3">
    <source>
        <dbReference type="Proteomes" id="UP000199495"/>
    </source>
</evidence>
<sequence length="390" mass="42887">MLTRPDPTKVKPQAPHHGRNPRRERRLWHDPEVASAALGCATCPEKEICGGLRLNTPFMDCLQFCCGNSEGCDRVCRNHPDFADRYREIGGFNLHSVPRAPLLNAVGLPRLVPVIYHPTARSMPATAATVALPLYRMFDRRTGLPRFVSRVALGEAFGIGHQASVMLTGTDIDRPLERWWGLGEAGRRPIIRALAAAGVGMVTTPNYSLFIDRPRWDDLHAMKRIAIVHEEFLREGLPAALHVNGRTEADFAHWIAFLAARPEITHIAYEFTTGTGWSGRREQHSAWLAGLAQAVGRPLHIIVRGGTDVLPVIARAFSGITVLDTSVFMKTMMRQQAYPKGNAALGWRGAPTAPGAHVDHLLEANWQATDAWFGDLIASSRSVESAPMAG</sequence>
<evidence type="ECO:0000313" key="2">
    <source>
        <dbReference type="EMBL" id="SDG99163.1"/>
    </source>
</evidence>
<proteinExistence type="predicted"/>
<gene>
    <name evidence="2" type="ORF">SAMN04487974_11545</name>
</gene>